<evidence type="ECO:0000256" key="1">
    <source>
        <dbReference type="SAM" id="MobiDB-lite"/>
    </source>
</evidence>
<feature type="region of interest" description="Disordered" evidence="1">
    <location>
        <begin position="469"/>
        <end position="499"/>
    </location>
</feature>
<accession>A0A0D2ADS0</accession>
<keyword evidence="3" id="KW-1185">Reference proteome</keyword>
<feature type="region of interest" description="Disordered" evidence="1">
    <location>
        <begin position="141"/>
        <end position="251"/>
    </location>
</feature>
<dbReference type="EMBL" id="KN847540">
    <property type="protein sequence ID" value="KIW04615.1"/>
    <property type="molecule type" value="Genomic_DNA"/>
</dbReference>
<dbReference type="Proteomes" id="UP000053259">
    <property type="component" value="Unassembled WGS sequence"/>
</dbReference>
<dbReference type="AlphaFoldDB" id="A0A0D2ADS0"/>
<evidence type="ECO:0000313" key="3">
    <source>
        <dbReference type="Proteomes" id="UP000053259"/>
    </source>
</evidence>
<organism evidence="2 3">
    <name type="scientific">Verruconis gallopava</name>
    <dbReference type="NCBI Taxonomy" id="253628"/>
    <lineage>
        <taxon>Eukaryota</taxon>
        <taxon>Fungi</taxon>
        <taxon>Dikarya</taxon>
        <taxon>Ascomycota</taxon>
        <taxon>Pezizomycotina</taxon>
        <taxon>Dothideomycetes</taxon>
        <taxon>Pleosporomycetidae</taxon>
        <taxon>Venturiales</taxon>
        <taxon>Sympoventuriaceae</taxon>
        <taxon>Verruconis</taxon>
    </lineage>
</organism>
<reference evidence="2 3" key="1">
    <citation type="submission" date="2015-01" db="EMBL/GenBank/DDBJ databases">
        <title>The Genome Sequence of Ochroconis gallopava CBS43764.</title>
        <authorList>
            <consortium name="The Broad Institute Genomics Platform"/>
            <person name="Cuomo C."/>
            <person name="de Hoog S."/>
            <person name="Gorbushina A."/>
            <person name="Stielow B."/>
            <person name="Teixiera M."/>
            <person name="Abouelleil A."/>
            <person name="Chapman S.B."/>
            <person name="Priest M."/>
            <person name="Young S.K."/>
            <person name="Wortman J."/>
            <person name="Nusbaum C."/>
            <person name="Birren B."/>
        </authorList>
    </citation>
    <scope>NUCLEOTIDE SEQUENCE [LARGE SCALE GENOMIC DNA]</scope>
    <source>
        <strain evidence="2 3">CBS 43764</strain>
    </source>
</reference>
<feature type="compositionally biased region" description="Basic and acidic residues" evidence="1">
    <location>
        <begin position="166"/>
        <end position="183"/>
    </location>
</feature>
<dbReference type="InParanoid" id="A0A0D2ADS0"/>
<gene>
    <name evidence="2" type="ORF">PV09_04362</name>
</gene>
<proteinExistence type="predicted"/>
<sequence>MASRRTYGALDDHPQHYAVPAYNPSDYRGQQLAPVDRYLSAAPFYETYPLGSRRPVNQDLTFAVSAVSPGLPGEPTHHRDSAASILLDRFFGRRPQSPTLLQAVITQAPQSYRPGTTAAALASPAIQCVSPPVTPGLPLLRGNHQYIPPPPPGPPPRESRWPQTHSELKEITVPPTKHEKEPESVSVEAATNAFRQPARGQPPRPLRDRELVTEFPKVPSYPTPRRECFDLPHVPQMKSPPLGKRSKRAPPPIDVHLASGSATYREKPAKSAPIQQHGHVVSKDIYNTPEESAVRQHDMQNLPQTAGLPVVRVMKPAPISPNRGVQLPALNTNIVKIQSRSVPLEIASSPSKSPLAVMPKSPIALSRNSSSSTPPMWSPETPRAMSFDFPLIIGDDTPSVRSITWSDTRRETIIEEDVQEQTPMELGPPRGRICASDSHIRARSLSPPGSAYPKESSFSWELADLKTKHATDEDCHNTPRIPPQQMMEDHSYKSQNSSFDPRQTILGTYFKR</sequence>
<evidence type="ECO:0000313" key="2">
    <source>
        <dbReference type="EMBL" id="KIW04615.1"/>
    </source>
</evidence>
<feature type="compositionally biased region" description="Pro residues" evidence="1">
    <location>
        <begin position="147"/>
        <end position="156"/>
    </location>
</feature>
<dbReference type="VEuPathDB" id="FungiDB:PV09_04362"/>
<dbReference type="RefSeq" id="XP_016214484.1">
    <property type="nucleotide sequence ID" value="XM_016357692.1"/>
</dbReference>
<dbReference type="GeneID" id="27312335"/>
<protein>
    <submittedName>
        <fullName evidence="2">Uncharacterized protein</fullName>
    </submittedName>
</protein>
<dbReference type="HOGENOM" id="CLU_532318_0_0_1"/>
<name>A0A0D2ADS0_9PEZI</name>